<protein>
    <recommendedName>
        <fullName evidence="13">P-loop containing nucleoside triphosphate hydrolase protein</fullName>
    </recommendedName>
</protein>
<proteinExistence type="predicted"/>
<dbReference type="SUPFAM" id="SSF90123">
    <property type="entry name" value="ABC transporter transmembrane region"/>
    <property type="match status" value="2"/>
</dbReference>
<gene>
    <name evidence="11" type="ORF">EHS25_009498</name>
</gene>
<dbReference type="PROSITE" id="PS50893">
    <property type="entry name" value="ABC_TRANSPORTER_2"/>
    <property type="match status" value="2"/>
</dbReference>
<keyword evidence="5 8" id="KW-1133">Transmembrane helix</keyword>
<dbReference type="GO" id="GO:0016887">
    <property type="term" value="F:ATP hydrolysis activity"/>
    <property type="evidence" value="ECO:0007669"/>
    <property type="project" value="InterPro"/>
</dbReference>
<feature type="domain" description="ABC transporter" evidence="9">
    <location>
        <begin position="1009"/>
        <end position="1244"/>
    </location>
</feature>
<keyword evidence="4" id="KW-0067">ATP-binding</keyword>
<keyword evidence="3" id="KW-0547">Nucleotide-binding</keyword>
<feature type="transmembrane region" description="Helical" evidence="8">
    <location>
        <begin position="690"/>
        <end position="711"/>
    </location>
</feature>
<dbReference type="GO" id="GO:0005524">
    <property type="term" value="F:ATP binding"/>
    <property type="evidence" value="ECO:0007669"/>
    <property type="project" value="UniProtKB-KW"/>
</dbReference>
<dbReference type="InterPro" id="IPR036640">
    <property type="entry name" value="ABC1_TM_sf"/>
</dbReference>
<feature type="domain" description="ABC transmembrane type-1" evidence="10">
    <location>
        <begin position="1"/>
        <end position="150"/>
    </location>
</feature>
<dbReference type="InterPro" id="IPR017871">
    <property type="entry name" value="ABC_transporter-like_CS"/>
</dbReference>
<comment type="caution">
    <text evidence="11">The sequence shown here is derived from an EMBL/GenBank/DDBJ whole genome shotgun (WGS) entry which is preliminary data.</text>
</comment>
<keyword evidence="12" id="KW-1185">Reference proteome</keyword>
<dbReference type="FunFam" id="3.40.50.300:FF:001982">
    <property type="entry name" value="Serine protease/ABC transporter B family protein tagC"/>
    <property type="match status" value="1"/>
</dbReference>
<evidence type="ECO:0000313" key="12">
    <source>
        <dbReference type="Proteomes" id="UP000279259"/>
    </source>
</evidence>
<dbReference type="EMBL" id="RSCD01000008">
    <property type="protein sequence ID" value="RSH91199.1"/>
    <property type="molecule type" value="Genomic_DNA"/>
</dbReference>
<organism evidence="11 12">
    <name type="scientific">Saitozyma podzolica</name>
    <dbReference type="NCBI Taxonomy" id="1890683"/>
    <lineage>
        <taxon>Eukaryota</taxon>
        <taxon>Fungi</taxon>
        <taxon>Dikarya</taxon>
        <taxon>Basidiomycota</taxon>
        <taxon>Agaricomycotina</taxon>
        <taxon>Tremellomycetes</taxon>
        <taxon>Tremellales</taxon>
        <taxon>Trimorphomycetaceae</taxon>
        <taxon>Saitozyma</taxon>
    </lineage>
</organism>
<dbReference type="OrthoDB" id="6500128at2759"/>
<dbReference type="InterPro" id="IPR011527">
    <property type="entry name" value="ABC1_TM_dom"/>
</dbReference>
<keyword evidence="6 8" id="KW-0472">Membrane</keyword>
<feature type="transmembrane region" description="Helical" evidence="8">
    <location>
        <begin position="6"/>
        <end position="28"/>
    </location>
</feature>
<evidence type="ECO:0000256" key="8">
    <source>
        <dbReference type="SAM" id="Phobius"/>
    </source>
</evidence>
<evidence type="ECO:0000256" key="2">
    <source>
        <dbReference type="ARBA" id="ARBA00022692"/>
    </source>
</evidence>
<feature type="transmembrane region" description="Helical" evidence="8">
    <location>
        <begin position="808"/>
        <end position="829"/>
    </location>
</feature>
<feature type="region of interest" description="Disordered" evidence="7">
    <location>
        <begin position="165"/>
        <end position="198"/>
    </location>
</feature>
<sequence length="1248" mass="135754">MVKSPVLAIVTLSTIPLVVLVQILTQVLSSPLYSVERQAFAQASTNVERATSAIATVKAHNAQSSEVSRFQSLVNNGTGSLHRQAIVWGASIGITDFLLLATFVVGFWYGAKVVRDGKATSADVMTTFWACLLAASYLQLVVPQLMLITKGKMSMASLRTVIQDGPSRMSGTPLSPTSPTSPTSTSKRGSGTVARTTSIRRIRPTRCHGEFDLRNVSFAYPSRPDNPVLRAITLFLPPGETTFIVGGSGSGKSTIAQLLLRLYSPNGGEITLDNQALSFLDDDFTRQHIAAVQQGCILFDLPIHENVAMGLAGSGPDPMSGVTRRPQDVTRDQVVEACKMAMIHDFIDSLPQGYETRLGTGGSALSGGQRQRLAIARARIRDPTVLILATSALDATSRVAVFENMKRWRKNRTTIVITHDLSQIVSDDFVYVMKDGLVAEHGFRSDLMKKTPIHGQPLGVFASMAAEQAIEPLAPKIEDFHAWVDSEEMLEGEFVRDNPRPSSRPHTPSFSLRPGSVMYLDILEEYARGARFSALEERPPSTRPLSRAQKTLTWAEEDLDEKLDSRRNSFASHRGSFVGTRASLYAGSRNSLVSASRNSLLVPGTPARISWLPSYDGTLSTRHSVYGRTTPARNTVYDRRKRTLSQNLEDDLKGEDDVAVGLPSEPVPVKLPGIFALLLQHLPSMPSKHLVVLGVLGSIGHGVSTPVWSAFLTRLMQAVGTGGDSPTLTENALIVLAISAAQAIAYFLQEFCLNAVASHWTAKIRGDAYASVLSQDKAWFDEPENAPSRLVQILIKDADDMRALMSQVVAKFSVFVAMVGLGIIWAMIIQWRLTLVGVAMAPAFAIIIMVNEVLIGKAERTNKAKREALAKTFYESVANVRGIRSMALEGTFREKFLAEAIATEKTGKNAGYFLAIGTAAIAAIPLWAMALMNYAGLRFVLSNYMNYEHMLTVFNLVLFSLTFGTQALDFVPTIAKVKAAAGDFNRLYTLSSTTKESEGALRFPISGHVVFDHVAFTYPSRPDVPILTDISFKLVPGDCVAIVGPSGSGKSTIAALLQRLYSPTEGTVRMDKFDLSFADVKWLRNHIAVVSQSANLFDASVASNIAYGSGVPIGEIHRAAKAANIHDFIQSLPQGYDTHLGENASLISGGQAQRLQIARALVRRSNILILDECTSALDVDNQRAILDTIVKIKDTRTTVFITHSVEAMRRCDRVICLGEGRVAEEGSFEELVARGGAFAQLMKTGEWE</sequence>
<feature type="transmembrane region" description="Helical" evidence="8">
    <location>
        <begin position="835"/>
        <end position="856"/>
    </location>
</feature>
<evidence type="ECO:0000259" key="9">
    <source>
        <dbReference type="PROSITE" id="PS50893"/>
    </source>
</evidence>
<feature type="transmembrane region" description="Helical" evidence="8">
    <location>
        <begin position="127"/>
        <end position="149"/>
    </location>
</feature>
<dbReference type="Pfam" id="PF00005">
    <property type="entry name" value="ABC_tran"/>
    <property type="match status" value="2"/>
</dbReference>
<dbReference type="PANTHER" id="PTHR43394:SF1">
    <property type="entry name" value="ATP-BINDING CASSETTE SUB-FAMILY B MEMBER 10, MITOCHONDRIAL"/>
    <property type="match status" value="1"/>
</dbReference>
<feature type="domain" description="ABC transporter" evidence="9">
    <location>
        <begin position="211"/>
        <end position="460"/>
    </location>
</feature>
<evidence type="ECO:0000256" key="7">
    <source>
        <dbReference type="SAM" id="MobiDB-lite"/>
    </source>
</evidence>
<dbReference type="Gene3D" id="1.20.1560.10">
    <property type="entry name" value="ABC transporter type 1, transmembrane domain"/>
    <property type="match status" value="2"/>
</dbReference>
<feature type="transmembrane region" description="Helical" evidence="8">
    <location>
        <begin position="85"/>
        <end position="107"/>
    </location>
</feature>
<evidence type="ECO:0000256" key="6">
    <source>
        <dbReference type="ARBA" id="ARBA00023136"/>
    </source>
</evidence>
<dbReference type="Proteomes" id="UP000279259">
    <property type="component" value="Unassembled WGS sequence"/>
</dbReference>
<evidence type="ECO:0000313" key="11">
    <source>
        <dbReference type="EMBL" id="RSH91199.1"/>
    </source>
</evidence>
<evidence type="ECO:0000256" key="3">
    <source>
        <dbReference type="ARBA" id="ARBA00022741"/>
    </source>
</evidence>
<evidence type="ECO:0000256" key="5">
    <source>
        <dbReference type="ARBA" id="ARBA00022989"/>
    </source>
</evidence>
<dbReference type="CDD" id="cd18578">
    <property type="entry name" value="ABC_6TM_Pgp_ABCB1_D2_like"/>
    <property type="match status" value="1"/>
</dbReference>
<dbReference type="AlphaFoldDB" id="A0A427YJE9"/>
<keyword evidence="2 8" id="KW-0812">Transmembrane</keyword>
<dbReference type="InterPro" id="IPR039421">
    <property type="entry name" value="Type_1_exporter"/>
</dbReference>
<accession>A0A427YJE9</accession>
<evidence type="ECO:0000259" key="10">
    <source>
        <dbReference type="PROSITE" id="PS50929"/>
    </source>
</evidence>
<dbReference type="GO" id="GO:0016020">
    <property type="term" value="C:membrane"/>
    <property type="evidence" value="ECO:0007669"/>
    <property type="project" value="UniProtKB-SubCell"/>
</dbReference>
<dbReference type="InterPro" id="IPR027417">
    <property type="entry name" value="P-loop_NTPase"/>
</dbReference>
<dbReference type="SMART" id="SM00382">
    <property type="entry name" value="AAA"/>
    <property type="match status" value="2"/>
</dbReference>
<reference evidence="11 12" key="1">
    <citation type="submission" date="2018-11" db="EMBL/GenBank/DDBJ databases">
        <title>Genome sequence of Saitozyma podzolica DSM 27192.</title>
        <authorList>
            <person name="Aliyu H."/>
            <person name="Gorte O."/>
            <person name="Ochsenreither K."/>
        </authorList>
    </citation>
    <scope>NUCLEOTIDE SEQUENCE [LARGE SCALE GENOMIC DNA]</scope>
    <source>
        <strain evidence="11 12">DSM 27192</strain>
    </source>
</reference>
<evidence type="ECO:0000256" key="1">
    <source>
        <dbReference type="ARBA" id="ARBA00004141"/>
    </source>
</evidence>
<dbReference type="FunFam" id="3.40.50.300:FF:001471">
    <property type="entry name" value="P-loop containing nucleoside triphosphate hydrolase protein"/>
    <property type="match status" value="1"/>
</dbReference>
<dbReference type="PROSITE" id="PS50929">
    <property type="entry name" value="ABC_TM1F"/>
    <property type="match status" value="2"/>
</dbReference>
<feature type="compositionally biased region" description="Low complexity" evidence="7">
    <location>
        <begin position="170"/>
        <end position="197"/>
    </location>
</feature>
<dbReference type="InterPro" id="IPR003593">
    <property type="entry name" value="AAA+_ATPase"/>
</dbReference>
<dbReference type="InterPro" id="IPR003439">
    <property type="entry name" value="ABC_transporter-like_ATP-bd"/>
</dbReference>
<evidence type="ECO:0008006" key="13">
    <source>
        <dbReference type="Google" id="ProtNLM"/>
    </source>
</evidence>
<name>A0A427YJE9_9TREE</name>
<feature type="domain" description="ABC transmembrane type-1" evidence="10">
    <location>
        <begin position="692"/>
        <end position="976"/>
    </location>
</feature>
<dbReference type="PANTHER" id="PTHR43394">
    <property type="entry name" value="ATP-DEPENDENT PERMEASE MDL1, MITOCHONDRIAL"/>
    <property type="match status" value="1"/>
</dbReference>
<dbReference type="PROSITE" id="PS00211">
    <property type="entry name" value="ABC_TRANSPORTER_1"/>
    <property type="match status" value="1"/>
</dbReference>
<comment type="subcellular location">
    <subcellularLocation>
        <location evidence="1">Membrane</location>
        <topology evidence="1">Multi-pass membrane protein</topology>
    </subcellularLocation>
</comment>
<dbReference type="GO" id="GO:0015421">
    <property type="term" value="F:ABC-type oligopeptide transporter activity"/>
    <property type="evidence" value="ECO:0007669"/>
    <property type="project" value="TreeGrafter"/>
</dbReference>
<evidence type="ECO:0000256" key="4">
    <source>
        <dbReference type="ARBA" id="ARBA00022840"/>
    </source>
</evidence>
<dbReference type="SUPFAM" id="SSF52540">
    <property type="entry name" value="P-loop containing nucleoside triphosphate hydrolases"/>
    <property type="match status" value="2"/>
</dbReference>
<dbReference type="Pfam" id="PF00664">
    <property type="entry name" value="ABC_membrane"/>
    <property type="match status" value="2"/>
</dbReference>
<dbReference type="Gene3D" id="3.40.50.300">
    <property type="entry name" value="P-loop containing nucleotide triphosphate hydrolases"/>
    <property type="match status" value="2"/>
</dbReference>
<feature type="transmembrane region" description="Helical" evidence="8">
    <location>
        <begin position="910"/>
        <end position="930"/>
    </location>
</feature>
<dbReference type="STRING" id="1890683.A0A427YJE9"/>